<keyword evidence="1" id="KW-0175">Coiled coil</keyword>
<sequence length="117" mass="12608">MEVANKLVSAGMRAANNSRVISVCLVGSFIALSARSVKQQNEIEALEAEKASLIKSNKATKQTMWDWKQQLYAEATTDSALVPLARLKAIYGEAPTPPIGNAVKEEDSKSANAKFVV</sequence>
<organism evidence="3 4">
    <name type="scientific">Rubus argutus</name>
    <name type="common">Southern blackberry</name>
    <dbReference type="NCBI Taxonomy" id="59490"/>
    <lineage>
        <taxon>Eukaryota</taxon>
        <taxon>Viridiplantae</taxon>
        <taxon>Streptophyta</taxon>
        <taxon>Embryophyta</taxon>
        <taxon>Tracheophyta</taxon>
        <taxon>Spermatophyta</taxon>
        <taxon>Magnoliopsida</taxon>
        <taxon>eudicotyledons</taxon>
        <taxon>Gunneridae</taxon>
        <taxon>Pentapetalae</taxon>
        <taxon>rosids</taxon>
        <taxon>fabids</taxon>
        <taxon>Rosales</taxon>
        <taxon>Rosaceae</taxon>
        <taxon>Rosoideae</taxon>
        <taxon>Rosoideae incertae sedis</taxon>
        <taxon>Rubus</taxon>
    </lineage>
</organism>
<accession>A0AAW1YDK6</accession>
<dbReference type="PANTHER" id="PTHR38355">
    <property type="entry name" value="OS06G0149500 PROTEIN"/>
    <property type="match status" value="1"/>
</dbReference>
<dbReference type="EMBL" id="JBEDUW010000002">
    <property type="protein sequence ID" value="KAK9945793.1"/>
    <property type="molecule type" value="Genomic_DNA"/>
</dbReference>
<dbReference type="Proteomes" id="UP001457282">
    <property type="component" value="Unassembled WGS sequence"/>
</dbReference>
<evidence type="ECO:0000256" key="2">
    <source>
        <dbReference type="SAM" id="MobiDB-lite"/>
    </source>
</evidence>
<proteinExistence type="predicted"/>
<dbReference type="GO" id="GO:0005739">
    <property type="term" value="C:mitochondrion"/>
    <property type="evidence" value="ECO:0007669"/>
    <property type="project" value="TreeGrafter"/>
</dbReference>
<reference evidence="3 4" key="1">
    <citation type="journal article" date="2023" name="G3 (Bethesda)">
        <title>A chromosome-length genome assembly and annotation of blackberry (Rubus argutus, cv. 'Hillquist').</title>
        <authorList>
            <person name="Bruna T."/>
            <person name="Aryal R."/>
            <person name="Dudchenko O."/>
            <person name="Sargent D.J."/>
            <person name="Mead D."/>
            <person name="Buti M."/>
            <person name="Cavallini A."/>
            <person name="Hytonen T."/>
            <person name="Andres J."/>
            <person name="Pham M."/>
            <person name="Weisz D."/>
            <person name="Mascagni F."/>
            <person name="Usai G."/>
            <person name="Natali L."/>
            <person name="Bassil N."/>
            <person name="Fernandez G.E."/>
            <person name="Lomsadze A."/>
            <person name="Armour M."/>
            <person name="Olukolu B."/>
            <person name="Poorten T."/>
            <person name="Britton C."/>
            <person name="Davik J."/>
            <person name="Ashrafi H."/>
            <person name="Aiden E.L."/>
            <person name="Borodovsky M."/>
            <person name="Worthington M."/>
        </authorList>
    </citation>
    <scope>NUCLEOTIDE SEQUENCE [LARGE SCALE GENOMIC DNA]</scope>
    <source>
        <strain evidence="3">PI 553951</strain>
    </source>
</reference>
<dbReference type="AlphaFoldDB" id="A0AAW1YDK6"/>
<dbReference type="PANTHER" id="PTHR38355:SF1">
    <property type="entry name" value="OS06G0149500 PROTEIN"/>
    <property type="match status" value="1"/>
</dbReference>
<comment type="caution">
    <text evidence="3">The sequence shown here is derived from an EMBL/GenBank/DDBJ whole genome shotgun (WGS) entry which is preliminary data.</text>
</comment>
<evidence type="ECO:0000256" key="1">
    <source>
        <dbReference type="SAM" id="Coils"/>
    </source>
</evidence>
<keyword evidence="4" id="KW-1185">Reference proteome</keyword>
<protein>
    <submittedName>
        <fullName evidence="3">Uncharacterized protein</fullName>
    </submittedName>
</protein>
<feature type="coiled-coil region" evidence="1">
    <location>
        <begin position="29"/>
        <end position="63"/>
    </location>
</feature>
<evidence type="ECO:0000313" key="4">
    <source>
        <dbReference type="Proteomes" id="UP001457282"/>
    </source>
</evidence>
<feature type="region of interest" description="Disordered" evidence="2">
    <location>
        <begin position="98"/>
        <end position="117"/>
    </location>
</feature>
<name>A0AAW1YDK6_RUBAR</name>
<evidence type="ECO:0000313" key="3">
    <source>
        <dbReference type="EMBL" id="KAK9945793.1"/>
    </source>
</evidence>
<gene>
    <name evidence="3" type="ORF">M0R45_011292</name>
</gene>